<keyword evidence="2" id="KW-1185">Reference proteome</keyword>
<dbReference type="Proteomes" id="UP000095281">
    <property type="component" value="Unplaced"/>
</dbReference>
<protein>
    <submittedName>
        <fullName evidence="3">Uncharacterized protein</fullName>
    </submittedName>
</protein>
<evidence type="ECO:0000313" key="3">
    <source>
        <dbReference type="WBParaSite" id="MhA1_Contig2120.frz3.gene4"/>
    </source>
</evidence>
<evidence type="ECO:0000256" key="1">
    <source>
        <dbReference type="SAM" id="MobiDB-lite"/>
    </source>
</evidence>
<evidence type="ECO:0000313" key="2">
    <source>
        <dbReference type="Proteomes" id="UP000095281"/>
    </source>
</evidence>
<name>A0A1I8BG15_MELHA</name>
<proteinExistence type="predicted"/>
<dbReference type="WBParaSite" id="MhA1_Contig2120.frz3.gene4">
    <property type="protein sequence ID" value="MhA1_Contig2120.frz3.gene4"/>
    <property type="gene ID" value="MhA1_Contig2120.frz3.gene4"/>
</dbReference>
<feature type="region of interest" description="Disordered" evidence="1">
    <location>
        <begin position="1"/>
        <end position="43"/>
    </location>
</feature>
<organism evidence="2 3">
    <name type="scientific">Meloidogyne hapla</name>
    <name type="common">Root-knot nematode worm</name>
    <dbReference type="NCBI Taxonomy" id="6305"/>
    <lineage>
        <taxon>Eukaryota</taxon>
        <taxon>Metazoa</taxon>
        <taxon>Ecdysozoa</taxon>
        <taxon>Nematoda</taxon>
        <taxon>Chromadorea</taxon>
        <taxon>Rhabditida</taxon>
        <taxon>Tylenchina</taxon>
        <taxon>Tylenchomorpha</taxon>
        <taxon>Tylenchoidea</taxon>
        <taxon>Meloidogynidae</taxon>
        <taxon>Meloidogyninae</taxon>
        <taxon>Meloidogyne</taxon>
    </lineage>
</organism>
<dbReference type="AlphaFoldDB" id="A0A1I8BG15"/>
<sequence>MSDSDIDVVNISESDVETGPTKSKKCRRSYSIKQKLEPEGPIPTETERLRKSRTDNDFLELIDLVEEIDLMQDKENGILSDDSLEF</sequence>
<reference evidence="3" key="1">
    <citation type="submission" date="2016-11" db="UniProtKB">
        <authorList>
            <consortium name="WormBaseParasite"/>
        </authorList>
    </citation>
    <scope>IDENTIFICATION</scope>
</reference>
<accession>A0A1I8BG15</accession>